<name>A0A4Y2MGA7_ARAVE</name>
<sequence>MNSSFDESSSNKSLHSNKSPFLSHVYHSLRKSNAECGHESRICSATIQRRFAKRPVCTPPTRFQLSAEFAVARRERDAAAHSHRIEKQTPDEAQGRR</sequence>
<evidence type="ECO:0000313" key="2">
    <source>
        <dbReference type="EMBL" id="GBN26168.1"/>
    </source>
</evidence>
<feature type="region of interest" description="Disordered" evidence="1">
    <location>
        <begin position="73"/>
        <end position="97"/>
    </location>
</feature>
<reference evidence="2 3" key="1">
    <citation type="journal article" date="2019" name="Sci. Rep.">
        <title>Orb-weaving spider Araneus ventricosus genome elucidates the spidroin gene catalogue.</title>
        <authorList>
            <person name="Kono N."/>
            <person name="Nakamura H."/>
            <person name="Ohtoshi R."/>
            <person name="Moran D.A.P."/>
            <person name="Shinohara A."/>
            <person name="Yoshida Y."/>
            <person name="Fujiwara M."/>
            <person name="Mori M."/>
            <person name="Tomita M."/>
            <person name="Arakawa K."/>
        </authorList>
    </citation>
    <scope>NUCLEOTIDE SEQUENCE [LARGE SCALE GENOMIC DNA]</scope>
</reference>
<comment type="caution">
    <text evidence="2">The sequence shown here is derived from an EMBL/GenBank/DDBJ whole genome shotgun (WGS) entry which is preliminary data.</text>
</comment>
<organism evidence="2 3">
    <name type="scientific">Araneus ventricosus</name>
    <name type="common">Orbweaver spider</name>
    <name type="synonym">Epeira ventricosa</name>
    <dbReference type="NCBI Taxonomy" id="182803"/>
    <lineage>
        <taxon>Eukaryota</taxon>
        <taxon>Metazoa</taxon>
        <taxon>Ecdysozoa</taxon>
        <taxon>Arthropoda</taxon>
        <taxon>Chelicerata</taxon>
        <taxon>Arachnida</taxon>
        <taxon>Araneae</taxon>
        <taxon>Araneomorphae</taxon>
        <taxon>Entelegynae</taxon>
        <taxon>Araneoidea</taxon>
        <taxon>Araneidae</taxon>
        <taxon>Araneus</taxon>
    </lineage>
</organism>
<proteinExistence type="predicted"/>
<dbReference type="Proteomes" id="UP000499080">
    <property type="component" value="Unassembled WGS sequence"/>
</dbReference>
<evidence type="ECO:0000313" key="3">
    <source>
        <dbReference type="Proteomes" id="UP000499080"/>
    </source>
</evidence>
<dbReference type="EMBL" id="BGPR01007347">
    <property type="protein sequence ID" value="GBN26168.1"/>
    <property type="molecule type" value="Genomic_DNA"/>
</dbReference>
<evidence type="ECO:0000256" key="1">
    <source>
        <dbReference type="SAM" id="MobiDB-lite"/>
    </source>
</evidence>
<gene>
    <name evidence="2" type="ORF">AVEN_33960_1</name>
</gene>
<keyword evidence="3" id="KW-1185">Reference proteome</keyword>
<dbReference type="AlphaFoldDB" id="A0A4Y2MGA7"/>
<accession>A0A4Y2MGA7</accession>
<protein>
    <submittedName>
        <fullName evidence="2">Uncharacterized protein</fullName>
    </submittedName>
</protein>